<protein>
    <recommendedName>
        <fullName evidence="4">RxLR effector protein</fullName>
    </recommendedName>
</protein>
<evidence type="ECO:0008006" key="4">
    <source>
        <dbReference type="Google" id="ProtNLM"/>
    </source>
</evidence>
<keyword evidence="1" id="KW-0732">Signal</keyword>
<gene>
    <name evidence="2" type="ORF">PF007_g23117</name>
</gene>
<feature type="chain" id="PRO_5025468784" description="RxLR effector protein" evidence="1">
    <location>
        <begin position="16"/>
        <end position="57"/>
    </location>
</feature>
<comment type="caution">
    <text evidence="2">The sequence shown here is derived from an EMBL/GenBank/DDBJ whole genome shotgun (WGS) entry which is preliminary data.</text>
</comment>
<accession>A0A6A3QNN0</accession>
<feature type="signal peptide" evidence="1">
    <location>
        <begin position="1"/>
        <end position="15"/>
    </location>
</feature>
<dbReference type="EMBL" id="QXFZ01002141">
    <property type="protein sequence ID" value="KAE9080270.1"/>
    <property type="molecule type" value="Genomic_DNA"/>
</dbReference>
<proteinExistence type="predicted"/>
<name>A0A6A3QNN0_9STRA</name>
<dbReference type="AlphaFoldDB" id="A0A6A3QNN0"/>
<evidence type="ECO:0000256" key="1">
    <source>
        <dbReference type="SAM" id="SignalP"/>
    </source>
</evidence>
<dbReference type="Proteomes" id="UP000441208">
    <property type="component" value="Unassembled WGS sequence"/>
</dbReference>
<sequence>MVSLTLLIMFSLSSTNEDSCFRKAAGLTSETWEEKVFRASPPLMTEAPMRPRNVSGA</sequence>
<organism evidence="2 3">
    <name type="scientific">Phytophthora fragariae</name>
    <dbReference type="NCBI Taxonomy" id="53985"/>
    <lineage>
        <taxon>Eukaryota</taxon>
        <taxon>Sar</taxon>
        <taxon>Stramenopiles</taxon>
        <taxon>Oomycota</taxon>
        <taxon>Peronosporomycetes</taxon>
        <taxon>Peronosporales</taxon>
        <taxon>Peronosporaceae</taxon>
        <taxon>Phytophthora</taxon>
    </lineage>
</organism>
<evidence type="ECO:0000313" key="3">
    <source>
        <dbReference type="Proteomes" id="UP000441208"/>
    </source>
</evidence>
<reference evidence="2 3" key="1">
    <citation type="submission" date="2018-08" db="EMBL/GenBank/DDBJ databases">
        <title>Genomic investigation of the strawberry pathogen Phytophthora fragariae indicates pathogenicity is determined by transcriptional variation in three key races.</title>
        <authorList>
            <person name="Adams T.M."/>
            <person name="Armitage A.D."/>
            <person name="Sobczyk M.K."/>
            <person name="Bates H.J."/>
            <person name="Dunwell J.M."/>
            <person name="Nellist C.F."/>
            <person name="Harrison R.J."/>
        </authorList>
    </citation>
    <scope>NUCLEOTIDE SEQUENCE [LARGE SCALE GENOMIC DNA]</scope>
    <source>
        <strain evidence="2 3">NOV-71</strain>
    </source>
</reference>
<evidence type="ECO:0000313" key="2">
    <source>
        <dbReference type="EMBL" id="KAE9080270.1"/>
    </source>
</evidence>